<dbReference type="RefSeq" id="WP_093207784.1">
    <property type="nucleotide sequence ID" value="NZ_FNGS01000009.1"/>
</dbReference>
<feature type="transmembrane region" description="Helical" evidence="1">
    <location>
        <begin position="31"/>
        <end position="53"/>
    </location>
</feature>
<feature type="transmembrane region" description="Helical" evidence="1">
    <location>
        <begin position="65"/>
        <end position="83"/>
    </location>
</feature>
<gene>
    <name evidence="2" type="ORF">SAMN04488090_4326</name>
</gene>
<evidence type="ECO:0000313" key="2">
    <source>
        <dbReference type="EMBL" id="SDM82008.1"/>
    </source>
</evidence>
<keyword evidence="1" id="KW-0472">Membrane</keyword>
<organism evidence="2 3">
    <name type="scientific">Siphonobacter aquaeclarae</name>
    <dbReference type="NCBI Taxonomy" id="563176"/>
    <lineage>
        <taxon>Bacteria</taxon>
        <taxon>Pseudomonadati</taxon>
        <taxon>Bacteroidota</taxon>
        <taxon>Cytophagia</taxon>
        <taxon>Cytophagales</taxon>
        <taxon>Cytophagaceae</taxon>
        <taxon>Siphonobacter</taxon>
    </lineage>
</organism>
<proteinExistence type="predicted"/>
<name>A0A1G9WBT6_9BACT</name>
<keyword evidence="1" id="KW-1133">Transmembrane helix</keyword>
<keyword evidence="3" id="KW-1185">Reference proteome</keyword>
<keyword evidence="1" id="KW-0812">Transmembrane</keyword>
<accession>A0A1G9WBT6</accession>
<evidence type="ECO:0000313" key="3">
    <source>
        <dbReference type="Proteomes" id="UP000198901"/>
    </source>
</evidence>
<feature type="transmembrane region" description="Helical" evidence="1">
    <location>
        <begin position="104"/>
        <end position="126"/>
    </location>
</feature>
<dbReference type="Proteomes" id="UP000198901">
    <property type="component" value="Unassembled WGS sequence"/>
</dbReference>
<dbReference type="EMBL" id="FNGS01000009">
    <property type="protein sequence ID" value="SDM82008.1"/>
    <property type="molecule type" value="Genomic_DNA"/>
</dbReference>
<reference evidence="2 3" key="1">
    <citation type="submission" date="2016-10" db="EMBL/GenBank/DDBJ databases">
        <authorList>
            <person name="de Groot N.N."/>
        </authorList>
    </citation>
    <scope>NUCLEOTIDE SEQUENCE [LARGE SCALE GENOMIC DNA]</scope>
    <source>
        <strain evidence="2 3">DSM 21668</strain>
    </source>
</reference>
<dbReference type="AlphaFoldDB" id="A0A1G9WBT6"/>
<protein>
    <submittedName>
        <fullName evidence="2">Uncharacterized protein</fullName>
    </submittedName>
</protein>
<dbReference type="STRING" id="563176.SAMN04488090_4326"/>
<evidence type="ECO:0000256" key="1">
    <source>
        <dbReference type="SAM" id="Phobius"/>
    </source>
</evidence>
<sequence>MKYWYNRYLRGLYRLFNILGARYPGDAVDGFFLILSAPLLWLILTVILTVFRFDPEDSFWREHAWIGKLIILSILTVIMGFYLQKVLRISKEEYMDYIPLSDGLILLITLSLLVLVGAVFTLVMIWGR</sequence>